<dbReference type="InterPro" id="IPR034660">
    <property type="entry name" value="DinB/YfiT-like"/>
</dbReference>
<dbReference type="Proteomes" id="UP000656042">
    <property type="component" value="Unassembled WGS sequence"/>
</dbReference>
<dbReference type="NCBIfam" id="TIGR03083">
    <property type="entry name" value="maleylpyruvate isomerase family mycothiol-dependent enzyme"/>
    <property type="match status" value="1"/>
</dbReference>
<evidence type="ECO:0000313" key="3">
    <source>
        <dbReference type="Proteomes" id="UP000656042"/>
    </source>
</evidence>
<sequence>MNDPQSWVAHTYDRLADLLTTAPTETWGAPSLCDEWSVRHVVAHVTMPVRLTPERFRAEMAAAGGDFTTLSNTVAARDASLPVADLLGQLRSPSLHAWQPPGGGAAGALSHAVIHSLDVTIALDRGAVAPPEAIRALLDRLTAAGGTVFGIDLSDVRLEAIDLDWSWGDGQAVKADGGSLVALLAGRTLRDGRALPHR</sequence>
<organism evidence="2 3">
    <name type="scientific">Mangrovihabitans endophyticus</name>
    <dbReference type="NCBI Taxonomy" id="1751298"/>
    <lineage>
        <taxon>Bacteria</taxon>
        <taxon>Bacillati</taxon>
        <taxon>Actinomycetota</taxon>
        <taxon>Actinomycetes</taxon>
        <taxon>Micromonosporales</taxon>
        <taxon>Micromonosporaceae</taxon>
        <taxon>Mangrovihabitans</taxon>
    </lineage>
</organism>
<dbReference type="Gene3D" id="1.20.120.450">
    <property type="entry name" value="dinb family like domain"/>
    <property type="match status" value="1"/>
</dbReference>
<reference evidence="2" key="1">
    <citation type="journal article" date="2014" name="Int. J. Syst. Evol. Microbiol.">
        <title>Complete genome sequence of Corynebacterium casei LMG S-19264T (=DSM 44701T), isolated from a smear-ripened cheese.</title>
        <authorList>
            <consortium name="US DOE Joint Genome Institute (JGI-PGF)"/>
            <person name="Walter F."/>
            <person name="Albersmeier A."/>
            <person name="Kalinowski J."/>
            <person name="Ruckert C."/>
        </authorList>
    </citation>
    <scope>NUCLEOTIDE SEQUENCE</scope>
    <source>
        <strain evidence="2">CGMCC 4.7299</strain>
    </source>
</reference>
<dbReference type="AlphaFoldDB" id="A0A8J3BWP9"/>
<evidence type="ECO:0000259" key="1">
    <source>
        <dbReference type="Pfam" id="PF11716"/>
    </source>
</evidence>
<dbReference type="InterPro" id="IPR024344">
    <property type="entry name" value="MDMPI_metal-binding"/>
</dbReference>
<protein>
    <recommendedName>
        <fullName evidence="1">Mycothiol-dependent maleylpyruvate isomerase metal-binding domain-containing protein</fullName>
    </recommendedName>
</protein>
<comment type="caution">
    <text evidence="2">The sequence shown here is derived from an EMBL/GenBank/DDBJ whole genome shotgun (WGS) entry which is preliminary data.</text>
</comment>
<dbReference type="InterPro" id="IPR017517">
    <property type="entry name" value="Maleyloyr_isom"/>
</dbReference>
<dbReference type="SUPFAM" id="SSF109854">
    <property type="entry name" value="DinB/YfiT-like putative metalloenzymes"/>
    <property type="match status" value="1"/>
</dbReference>
<dbReference type="RefSeq" id="WP_189078270.1">
    <property type="nucleotide sequence ID" value="NZ_BMMX01000003.1"/>
</dbReference>
<proteinExistence type="predicted"/>
<reference evidence="2" key="2">
    <citation type="submission" date="2020-09" db="EMBL/GenBank/DDBJ databases">
        <authorList>
            <person name="Sun Q."/>
            <person name="Zhou Y."/>
        </authorList>
    </citation>
    <scope>NUCLEOTIDE SEQUENCE</scope>
    <source>
        <strain evidence="2">CGMCC 4.7299</strain>
    </source>
</reference>
<feature type="domain" description="Mycothiol-dependent maleylpyruvate isomerase metal-binding" evidence="1">
    <location>
        <begin position="11"/>
        <end position="91"/>
    </location>
</feature>
<accession>A0A8J3BWP9</accession>
<dbReference type="EMBL" id="BMMX01000003">
    <property type="protein sequence ID" value="GGK81342.1"/>
    <property type="molecule type" value="Genomic_DNA"/>
</dbReference>
<name>A0A8J3BWP9_9ACTN</name>
<dbReference type="Pfam" id="PF11716">
    <property type="entry name" value="MDMPI_N"/>
    <property type="match status" value="1"/>
</dbReference>
<keyword evidence="3" id="KW-1185">Reference proteome</keyword>
<dbReference type="GO" id="GO:0046872">
    <property type="term" value="F:metal ion binding"/>
    <property type="evidence" value="ECO:0007669"/>
    <property type="project" value="InterPro"/>
</dbReference>
<evidence type="ECO:0000313" key="2">
    <source>
        <dbReference type="EMBL" id="GGK81342.1"/>
    </source>
</evidence>
<gene>
    <name evidence="2" type="ORF">GCM10012284_14220</name>
</gene>